<dbReference type="SUPFAM" id="SSF56784">
    <property type="entry name" value="HAD-like"/>
    <property type="match status" value="1"/>
</dbReference>
<comment type="caution">
    <text evidence="7">The sequence shown here is derived from an EMBL/GenBank/DDBJ whole genome shotgun (WGS) entry which is preliminary data.</text>
</comment>
<evidence type="ECO:0000256" key="4">
    <source>
        <dbReference type="ARBA" id="ARBA00008770"/>
    </source>
</evidence>
<dbReference type="EC" id="3.1.3.12" evidence="6"/>
<comment type="similarity">
    <text evidence="4 6">Belongs to the trehalose phosphatase family.</text>
</comment>
<comment type="pathway">
    <text evidence="3 6">Glycan biosynthesis; trehalose biosynthesis.</text>
</comment>
<organism evidence="7 8">
    <name type="scientific">Rhynchospora tenuis</name>
    <dbReference type="NCBI Taxonomy" id="198213"/>
    <lineage>
        <taxon>Eukaryota</taxon>
        <taxon>Viridiplantae</taxon>
        <taxon>Streptophyta</taxon>
        <taxon>Embryophyta</taxon>
        <taxon>Tracheophyta</taxon>
        <taxon>Spermatophyta</taxon>
        <taxon>Magnoliopsida</taxon>
        <taxon>Liliopsida</taxon>
        <taxon>Poales</taxon>
        <taxon>Cyperaceae</taxon>
        <taxon>Cyperoideae</taxon>
        <taxon>Rhynchosporeae</taxon>
        <taxon>Rhynchospora</taxon>
    </lineage>
</organism>
<comment type="catalytic activity">
    <reaction evidence="1 6">
        <text>alpha,alpha-trehalose 6-phosphate + H2O = alpha,alpha-trehalose + phosphate</text>
        <dbReference type="Rhea" id="RHEA:23420"/>
        <dbReference type="ChEBI" id="CHEBI:15377"/>
        <dbReference type="ChEBI" id="CHEBI:16551"/>
        <dbReference type="ChEBI" id="CHEBI:43474"/>
        <dbReference type="ChEBI" id="CHEBI:58429"/>
        <dbReference type="EC" id="3.1.3.12"/>
    </reaction>
</comment>
<evidence type="ECO:0000256" key="1">
    <source>
        <dbReference type="ARBA" id="ARBA00000500"/>
    </source>
</evidence>
<comment type="function">
    <text evidence="6">Removes the phosphate from trehalose 6-phosphate to produce free trehalose.</text>
</comment>
<gene>
    <name evidence="7" type="ORF">LUZ61_000747</name>
</gene>
<proteinExistence type="inferred from homology"/>
<dbReference type="InterPro" id="IPR003337">
    <property type="entry name" value="Trehalose_PPase"/>
</dbReference>
<dbReference type="EMBL" id="JAMRDG010000001">
    <property type="protein sequence ID" value="KAJ3697042.1"/>
    <property type="molecule type" value="Genomic_DNA"/>
</dbReference>
<dbReference type="GO" id="GO:0004805">
    <property type="term" value="F:trehalose-phosphatase activity"/>
    <property type="evidence" value="ECO:0007669"/>
    <property type="project" value="UniProtKB-EC"/>
</dbReference>
<evidence type="ECO:0000256" key="6">
    <source>
        <dbReference type="RuleBase" id="RU361117"/>
    </source>
</evidence>
<dbReference type="InterPro" id="IPR023214">
    <property type="entry name" value="HAD_sf"/>
</dbReference>
<dbReference type="GO" id="GO:0005992">
    <property type="term" value="P:trehalose biosynthetic process"/>
    <property type="evidence" value="ECO:0007669"/>
    <property type="project" value="InterPro"/>
</dbReference>
<accession>A0AAD5ZFL0</accession>
<dbReference type="FunFam" id="3.40.50.1000:FF:000073">
    <property type="entry name" value="Trehalose 6-phosphate phosphatase"/>
    <property type="match status" value="1"/>
</dbReference>
<dbReference type="InterPro" id="IPR006379">
    <property type="entry name" value="HAD-SF_hydro_IIB"/>
</dbReference>
<dbReference type="Pfam" id="PF02358">
    <property type="entry name" value="Trehalose_PPase"/>
    <property type="match status" value="1"/>
</dbReference>
<dbReference type="FunFam" id="3.40.50.1000:FF:000099">
    <property type="entry name" value="Trehalose 6-phosphate phosphatase"/>
    <property type="match status" value="1"/>
</dbReference>
<dbReference type="PANTHER" id="PTHR43768">
    <property type="entry name" value="TREHALOSE 6-PHOSPHATE PHOSPHATASE"/>
    <property type="match status" value="1"/>
</dbReference>
<evidence type="ECO:0000256" key="3">
    <source>
        <dbReference type="ARBA" id="ARBA00005199"/>
    </source>
</evidence>
<evidence type="ECO:0000256" key="5">
    <source>
        <dbReference type="ARBA" id="ARBA00022801"/>
    </source>
</evidence>
<dbReference type="InterPro" id="IPR036412">
    <property type="entry name" value="HAD-like_sf"/>
</dbReference>
<sequence length="386" mass="44070">MLQKTKEEEPKNQLLMSMENHKMRVMPLPNGRNDTIQAFRPACDSIGNDGDDNNITKNLQFTSHLHFDVCKFNSTWLKSTMSPFSTQRECNAVDSFATPHDRNYDQWIMQHPSALENFKEIVAASKGKRIVMFLDYDGTLSPIVDNPDRAFMDDEMRDTVREVASCFPTAIVTGRSRDKVYKFVKLEELYYAGSHGMDIQGPRKGPKFSKNKEKAAILFQPASKFLPLIREVYKLLVERTKSTPGAKVENNKFCLSVHFRCVDPQKWSSLAEQVNSIIKEYPNLRLTRGRKVLEIRPIIRWDKGKALEFLLESLGFADLHSVFPIYIGDDQSDEDAFKVLQHRRQGAGILVSKSPKETGASYSLREPAEVMKFLHGLVESNKVTVN</sequence>
<protein>
    <recommendedName>
        <fullName evidence="6">Trehalose 6-phosphate phosphatase</fullName>
        <ecNumber evidence="6">3.1.3.12</ecNumber>
    </recommendedName>
</protein>
<dbReference type="CDD" id="cd01627">
    <property type="entry name" value="HAD_TPP"/>
    <property type="match status" value="1"/>
</dbReference>
<dbReference type="AlphaFoldDB" id="A0AAD5ZFL0"/>
<dbReference type="NCBIfam" id="TIGR00685">
    <property type="entry name" value="T6PP"/>
    <property type="match status" value="1"/>
</dbReference>
<name>A0AAD5ZFL0_9POAL</name>
<dbReference type="Gene3D" id="3.40.50.1000">
    <property type="entry name" value="HAD superfamily/HAD-like"/>
    <property type="match status" value="2"/>
</dbReference>
<comment type="cofactor">
    <cofactor evidence="2 6">
        <name>a divalent metal cation</name>
        <dbReference type="ChEBI" id="CHEBI:60240"/>
    </cofactor>
</comment>
<dbReference type="PANTHER" id="PTHR43768:SF32">
    <property type="entry name" value="TREHALOSE-PHOSPHATE PHOSPHATASE C-RELATED"/>
    <property type="match status" value="1"/>
</dbReference>
<dbReference type="Proteomes" id="UP001210211">
    <property type="component" value="Unassembled WGS sequence"/>
</dbReference>
<dbReference type="NCBIfam" id="TIGR01484">
    <property type="entry name" value="HAD-SF-IIB"/>
    <property type="match status" value="1"/>
</dbReference>
<evidence type="ECO:0000313" key="7">
    <source>
        <dbReference type="EMBL" id="KAJ3697042.1"/>
    </source>
</evidence>
<reference evidence="7 8" key="1">
    <citation type="journal article" date="2022" name="Cell">
        <title>Repeat-based holocentromeres influence genome architecture and karyotype evolution.</title>
        <authorList>
            <person name="Hofstatter P.G."/>
            <person name="Thangavel G."/>
            <person name="Lux T."/>
            <person name="Neumann P."/>
            <person name="Vondrak T."/>
            <person name="Novak P."/>
            <person name="Zhang M."/>
            <person name="Costa L."/>
            <person name="Castellani M."/>
            <person name="Scott A."/>
            <person name="Toegelov H."/>
            <person name="Fuchs J."/>
            <person name="Mata-Sucre Y."/>
            <person name="Dias Y."/>
            <person name="Vanzela A.L.L."/>
            <person name="Huettel B."/>
            <person name="Almeida C.C.S."/>
            <person name="Simkova H."/>
            <person name="Souza G."/>
            <person name="Pedrosa-Harand A."/>
            <person name="Macas J."/>
            <person name="Mayer K.F.X."/>
            <person name="Houben A."/>
            <person name="Marques A."/>
        </authorList>
    </citation>
    <scope>NUCLEOTIDE SEQUENCE [LARGE SCALE GENOMIC DNA]</scope>
    <source>
        <strain evidence="7">RhyTen1mFocal</strain>
    </source>
</reference>
<dbReference type="InterPro" id="IPR044651">
    <property type="entry name" value="OTSB-like"/>
</dbReference>
<evidence type="ECO:0000256" key="2">
    <source>
        <dbReference type="ARBA" id="ARBA00001968"/>
    </source>
</evidence>
<keyword evidence="8" id="KW-1185">Reference proteome</keyword>
<evidence type="ECO:0000313" key="8">
    <source>
        <dbReference type="Proteomes" id="UP001210211"/>
    </source>
</evidence>
<keyword evidence="5 6" id="KW-0378">Hydrolase</keyword>